<reference evidence="1" key="1">
    <citation type="submission" date="2023-05" db="EMBL/GenBank/DDBJ databases">
        <title>Nepenthes gracilis genome sequencing.</title>
        <authorList>
            <person name="Fukushima K."/>
        </authorList>
    </citation>
    <scope>NUCLEOTIDE SEQUENCE</scope>
    <source>
        <strain evidence="1">SING2019-196</strain>
    </source>
</reference>
<keyword evidence="2" id="KW-1185">Reference proteome</keyword>
<evidence type="ECO:0000313" key="2">
    <source>
        <dbReference type="Proteomes" id="UP001279734"/>
    </source>
</evidence>
<gene>
    <name evidence="1" type="ORF">Nepgr_033395</name>
</gene>
<dbReference type="AlphaFoldDB" id="A0AAD3TLZ1"/>
<protein>
    <submittedName>
        <fullName evidence="1">Uncharacterized protein</fullName>
    </submittedName>
</protein>
<accession>A0AAD3TLZ1</accession>
<proteinExistence type="predicted"/>
<name>A0AAD3TLZ1_NEPGR</name>
<organism evidence="1 2">
    <name type="scientific">Nepenthes gracilis</name>
    <name type="common">Slender pitcher plant</name>
    <dbReference type="NCBI Taxonomy" id="150966"/>
    <lineage>
        <taxon>Eukaryota</taxon>
        <taxon>Viridiplantae</taxon>
        <taxon>Streptophyta</taxon>
        <taxon>Embryophyta</taxon>
        <taxon>Tracheophyta</taxon>
        <taxon>Spermatophyta</taxon>
        <taxon>Magnoliopsida</taxon>
        <taxon>eudicotyledons</taxon>
        <taxon>Gunneridae</taxon>
        <taxon>Pentapetalae</taxon>
        <taxon>Caryophyllales</taxon>
        <taxon>Nepenthaceae</taxon>
        <taxon>Nepenthes</taxon>
    </lineage>
</organism>
<comment type="caution">
    <text evidence="1">The sequence shown here is derived from an EMBL/GenBank/DDBJ whole genome shotgun (WGS) entry which is preliminary data.</text>
</comment>
<sequence length="72" mass="7498">MASYGTRGNDARRRETGDVGTLSVVQAYEGRMVTEKNLDVDAVGAAGEILIPDLDSGAVGVGEQCVTPMNRG</sequence>
<evidence type="ECO:0000313" key="1">
    <source>
        <dbReference type="EMBL" id="GMH31551.1"/>
    </source>
</evidence>
<dbReference type="Proteomes" id="UP001279734">
    <property type="component" value="Unassembled WGS sequence"/>
</dbReference>
<dbReference type="EMBL" id="BSYO01000040">
    <property type="protein sequence ID" value="GMH31551.1"/>
    <property type="molecule type" value="Genomic_DNA"/>
</dbReference>